<sequence>MRLVRISVLSSCEPELQDLMRQIDLIIQQQKRDWEMELQLVQNRLKRREEELMISRNLMEQRDLEVQLMLQPRRALNYINFLQFDKLKRGYHKLQHKQLKETRHGLAAECSNKTGHFKKAEVK</sequence>
<evidence type="ECO:0000313" key="3">
    <source>
        <dbReference type="Proteomes" id="UP000005226"/>
    </source>
</evidence>
<dbReference type="InterPro" id="IPR031470">
    <property type="entry name" value="CEP63/Deup1_N"/>
</dbReference>
<dbReference type="AlphaFoldDB" id="A0A674PNN5"/>
<organism evidence="2 3">
    <name type="scientific">Takifugu rubripes</name>
    <name type="common">Japanese pufferfish</name>
    <name type="synonym">Fugu rubripes</name>
    <dbReference type="NCBI Taxonomy" id="31033"/>
    <lineage>
        <taxon>Eukaryota</taxon>
        <taxon>Metazoa</taxon>
        <taxon>Chordata</taxon>
        <taxon>Craniata</taxon>
        <taxon>Vertebrata</taxon>
        <taxon>Euteleostomi</taxon>
        <taxon>Actinopterygii</taxon>
        <taxon>Neopterygii</taxon>
        <taxon>Teleostei</taxon>
        <taxon>Neoteleostei</taxon>
        <taxon>Acanthomorphata</taxon>
        <taxon>Eupercaria</taxon>
        <taxon>Tetraodontiformes</taxon>
        <taxon>Tetradontoidea</taxon>
        <taxon>Tetraodontidae</taxon>
        <taxon>Takifugu</taxon>
    </lineage>
</organism>
<dbReference type="GeneTree" id="ENSGT00940000170731"/>
<dbReference type="Pfam" id="PF17045">
    <property type="entry name" value="CEP63"/>
    <property type="match status" value="1"/>
</dbReference>
<evidence type="ECO:0000259" key="1">
    <source>
        <dbReference type="Pfam" id="PF17045"/>
    </source>
</evidence>
<dbReference type="InParanoid" id="A0A674PNN5"/>
<dbReference type="Proteomes" id="UP000005226">
    <property type="component" value="Chromosome 20"/>
</dbReference>
<reference evidence="2" key="3">
    <citation type="submission" date="2025-09" db="UniProtKB">
        <authorList>
            <consortium name="Ensembl"/>
        </authorList>
    </citation>
    <scope>IDENTIFICATION</scope>
</reference>
<protein>
    <recommendedName>
        <fullName evidence="1">CEP63/Deup1 N-terminal domain-containing protein</fullName>
    </recommendedName>
</protein>
<reference evidence="2 3" key="1">
    <citation type="journal article" date="2011" name="Genome Biol. Evol.">
        <title>Integration of the genetic map and genome assembly of fugu facilitates insights into distinct features of genome evolution in teleosts and mammals.</title>
        <authorList>
            <person name="Kai W."/>
            <person name="Kikuchi K."/>
            <person name="Tohari S."/>
            <person name="Chew A.K."/>
            <person name="Tay A."/>
            <person name="Fujiwara A."/>
            <person name="Hosoya S."/>
            <person name="Suetake H."/>
            <person name="Naruse K."/>
            <person name="Brenner S."/>
            <person name="Suzuki Y."/>
            <person name="Venkatesh B."/>
        </authorList>
    </citation>
    <scope>NUCLEOTIDE SEQUENCE [LARGE SCALE GENOMIC DNA]</scope>
</reference>
<feature type="domain" description="CEP63/Deup1 N-terminal" evidence="1">
    <location>
        <begin position="9"/>
        <end position="106"/>
    </location>
</feature>
<evidence type="ECO:0000313" key="2">
    <source>
        <dbReference type="Ensembl" id="ENSTRUP00000087241.1"/>
    </source>
</evidence>
<dbReference type="Ensembl" id="ENSTRUT00000070951.1">
    <property type="protein sequence ID" value="ENSTRUP00000087241.1"/>
    <property type="gene ID" value="ENSTRUG00000026279.1"/>
</dbReference>
<keyword evidence="3" id="KW-1185">Reference proteome</keyword>
<reference evidence="2" key="2">
    <citation type="submission" date="2025-08" db="UniProtKB">
        <authorList>
            <consortium name="Ensembl"/>
        </authorList>
    </citation>
    <scope>IDENTIFICATION</scope>
</reference>
<accession>A0A674PNN5</accession>
<proteinExistence type="predicted"/>
<name>A0A674PNN5_TAKRU</name>